<organism evidence="7">
    <name type="scientific">Tanacetum cinerariifolium</name>
    <name type="common">Dalmatian daisy</name>
    <name type="synonym">Chrysanthemum cinerariifolium</name>
    <dbReference type="NCBI Taxonomy" id="118510"/>
    <lineage>
        <taxon>Eukaryota</taxon>
        <taxon>Viridiplantae</taxon>
        <taxon>Streptophyta</taxon>
        <taxon>Embryophyta</taxon>
        <taxon>Tracheophyta</taxon>
        <taxon>Spermatophyta</taxon>
        <taxon>Magnoliopsida</taxon>
        <taxon>eudicotyledons</taxon>
        <taxon>Gunneridae</taxon>
        <taxon>Pentapetalae</taxon>
        <taxon>asterids</taxon>
        <taxon>campanulids</taxon>
        <taxon>Asterales</taxon>
        <taxon>Asteraceae</taxon>
        <taxon>Asteroideae</taxon>
        <taxon>Anthemideae</taxon>
        <taxon>Anthemidinae</taxon>
        <taxon>Tanacetum</taxon>
    </lineage>
</organism>
<dbReference type="SMART" id="SM00575">
    <property type="entry name" value="ZnF_PMZ"/>
    <property type="match status" value="1"/>
</dbReference>
<dbReference type="EMBL" id="BKCJ010000116">
    <property type="protein sequence ID" value="GEU29980.1"/>
    <property type="molecule type" value="Genomic_DNA"/>
</dbReference>
<comment type="caution">
    <text evidence="7">The sequence shown here is derived from an EMBL/GenBank/DDBJ whole genome shotgun (WGS) entry which is preliminary data.</text>
</comment>
<dbReference type="PANTHER" id="PTHR47718">
    <property type="entry name" value="OS01G0519700 PROTEIN"/>
    <property type="match status" value="1"/>
</dbReference>
<dbReference type="InterPro" id="IPR006564">
    <property type="entry name" value="Znf_PMZ"/>
</dbReference>
<dbReference type="GO" id="GO:0008270">
    <property type="term" value="F:zinc ion binding"/>
    <property type="evidence" value="ECO:0007669"/>
    <property type="project" value="UniProtKB-KW"/>
</dbReference>
<dbReference type="AlphaFoldDB" id="A0A699GK67"/>
<reference evidence="7" key="1">
    <citation type="journal article" date="2019" name="Sci. Rep.">
        <title>Draft genome of Tanacetum cinerariifolium, the natural source of mosquito coil.</title>
        <authorList>
            <person name="Yamashiro T."/>
            <person name="Shiraishi A."/>
            <person name="Satake H."/>
            <person name="Nakayama K."/>
        </authorList>
    </citation>
    <scope>NUCLEOTIDE SEQUENCE</scope>
</reference>
<proteinExistence type="predicted"/>
<keyword evidence="2 4" id="KW-0863">Zinc-finger</keyword>
<protein>
    <submittedName>
        <fullName evidence="7">FAR1 DNA binding domain-containing protein</fullName>
    </submittedName>
</protein>
<evidence type="ECO:0000313" key="7">
    <source>
        <dbReference type="EMBL" id="GEU29980.1"/>
    </source>
</evidence>
<evidence type="ECO:0000259" key="6">
    <source>
        <dbReference type="PROSITE" id="PS50966"/>
    </source>
</evidence>
<evidence type="ECO:0000256" key="5">
    <source>
        <dbReference type="SAM" id="MobiDB-lite"/>
    </source>
</evidence>
<evidence type="ECO:0000256" key="1">
    <source>
        <dbReference type="ARBA" id="ARBA00022723"/>
    </source>
</evidence>
<gene>
    <name evidence="7" type="ORF">Tci_001958</name>
</gene>
<sequence>MIISMFELPGPPDHALCFMNIKWDKRSNTVKDATVVFNQIDGSVTCSCGHYNYHGFLCRHVFCVFRIHGFDKIPDVYINRRWTKNVLHAHLLDKRHRYGPCIEESERLASDIHSTIKDCISLFKNDSDKLSEFLSTVKELKKKLEDETQVPNVEPNKDDLYSELLDVTILDKVVIKTPKLIFRSKGTRRIKSATEIGKAKTIARSNRKVPFKRRTCNACGGKGHNKATCKGCGTCGKPVDDEDECDNEDEFDDEDGDTEDEFADEDEVDK</sequence>
<keyword evidence="1" id="KW-0479">Metal-binding</keyword>
<dbReference type="Pfam" id="PF04434">
    <property type="entry name" value="SWIM"/>
    <property type="match status" value="1"/>
</dbReference>
<dbReference type="PROSITE" id="PS50966">
    <property type="entry name" value="ZF_SWIM"/>
    <property type="match status" value="1"/>
</dbReference>
<name>A0A699GK67_TANCI</name>
<keyword evidence="3" id="KW-0862">Zinc</keyword>
<evidence type="ECO:0000256" key="2">
    <source>
        <dbReference type="ARBA" id="ARBA00022771"/>
    </source>
</evidence>
<evidence type="ECO:0000256" key="4">
    <source>
        <dbReference type="PROSITE-ProRule" id="PRU00325"/>
    </source>
</evidence>
<feature type="region of interest" description="Disordered" evidence="5">
    <location>
        <begin position="232"/>
        <end position="270"/>
    </location>
</feature>
<accession>A0A699GK67</accession>
<evidence type="ECO:0000256" key="3">
    <source>
        <dbReference type="ARBA" id="ARBA00022833"/>
    </source>
</evidence>
<feature type="compositionally biased region" description="Acidic residues" evidence="5">
    <location>
        <begin position="240"/>
        <end position="270"/>
    </location>
</feature>
<dbReference type="PANTHER" id="PTHR47718:SF12">
    <property type="entry name" value="PROTEIN FAR1-RELATED SEQUENCE"/>
    <property type="match status" value="1"/>
</dbReference>
<dbReference type="InterPro" id="IPR007527">
    <property type="entry name" value="Znf_SWIM"/>
</dbReference>
<feature type="domain" description="SWIM-type" evidence="6">
    <location>
        <begin position="33"/>
        <end position="69"/>
    </location>
</feature>